<keyword evidence="2" id="KW-1185">Reference proteome</keyword>
<dbReference type="AlphaFoldDB" id="A0A918NJW0"/>
<reference evidence="1" key="2">
    <citation type="submission" date="2020-09" db="EMBL/GenBank/DDBJ databases">
        <authorList>
            <person name="Sun Q."/>
            <person name="Kim S."/>
        </authorList>
    </citation>
    <scope>NUCLEOTIDE SEQUENCE</scope>
    <source>
        <strain evidence="1">KCTC 22169</strain>
    </source>
</reference>
<accession>A0A918NJW0</accession>
<evidence type="ECO:0000313" key="2">
    <source>
        <dbReference type="Proteomes" id="UP000626148"/>
    </source>
</evidence>
<sequence>MADNPTPNPSDPRSSTWRDTLKRPTFWVVVVLLATFSYTQWPTRVSLPETPDYVVTELPTGVQIQWEAEPTRREGEAGPVWHLKRKRMEFLVQSGTHEQPLAELANRMMNVDRDQVNGAVYEPLSIDGRRARYALIDAENRIQRHRVYDLGERWLKTSVLYKAQNEEREQRAQVFLNSVLLIQPQNP</sequence>
<organism evidence="1 2">
    <name type="scientific">Saccharospirillum salsuginis</name>
    <dbReference type="NCBI Taxonomy" id="418750"/>
    <lineage>
        <taxon>Bacteria</taxon>
        <taxon>Pseudomonadati</taxon>
        <taxon>Pseudomonadota</taxon>
        <taxon>Gammaproteobacteria</taxon>
        <taxon>Oceanospirillales</taxon>
        <taxon>Saccharospirillaceae</taxon>
        <taxon>Saccharospirillum</taxon>
    </lineage>
</organism>
<reference evidence="1" key="1">
    <citation type="journal article" date="2014" name="Int. J. Syst. Evol. Microbiol.">
        <title>Complete genome sequence of Corynebacterium casei LMG S-19264T (=DSM 44701T), isolated from a smear-ripened cheese.</title>
        <authorList>
            <consortium name="US DOE Joint Genome Institute (JGI-PGF)"/>
            <person name="Walter F."/>
            <person name="Albersmeier A."/>
            <person name="Kalinowski J."/>
            <person name="Ruckert C."/>
        </authorList>
    </citation>
    <scope>NUCLEOTIDE SEQUENCE</scope>
    <source>
        <strain evidence="1">KCTC 22169</strain>
    </source>
</reference>
<dbReference type="EMBL" id="BMXR01000026">
    <property type="protein sequence ID" value="GGX76311.1"/>
    <property type="molecule type" value="Genomic_DNA"/>
</dbReference>
<comment type="caution">
    <text evidence="1">The sequence shown here is derived from an EMBL/GenBank/DDBJ whole genome shotgun (WGS) entry which is preliminary data.</text>
</comment>
<proteinExistence type="predicted"/>
<name>A0A918NJW0_9GAMM</name>
<evidence type="ECO:0000313" key="1">
    <source>
        <dbReference type="EMBL" id="GGX76311.1"/>
    </source>
</evidence>
<dbReference type="RefSeq" id="WP_189613860.1">
    <property type="nucleotide sequence ID" value="NZ_BMXR01000026.1"/>
</dbReference>
<protein>
    <submittedName>
        <fullName evidence="1">Uncharacterized protein</fullName>
    </submittedName>
</protein>
<gene>
    <name evidence="1" type="ORF">GCM10007392_49110</name>
</gene>
<dbReference type="Proteomes" id="UP000626148">
    <property type="component" value="Unassembled WGS sequence"/>
</dbReference>